<comment type="caution">
    <text evidence="1">The sequence shown here is derived from an EMBL/GenBank/DDBJ whole genome shotgun (WGS) entry which is preliminary data.</text>
</comment>
<dbReference type="Proteomes" id="UP000886595">
    <property type="component" value="Unassembled WGS sequence"/>
</dbReference>
<keyword evidence="2" id="KW-1185">Reference proteome</keyword>
<name>A0A8X7PKA6_BRACI</name>
<dbReference type="EMBL" id="JAAMPC010000016">
    <property type="protein sequence ID" value="KAG2253361.1"/>
    <property type="molecule type" value="Genomic_DNA"/>
</dbReference>
<proteinExistence type="predicted"/>
<sequence length="63" mass="7157">MQNKIISKKLCVPPRITAKVWLQSIEMRLLQKSLFIHFPFLSSSQNGNGTTVLSDHSSFVLQL</sequence>
<reference evidence="1 2" key="1">
    <citation type="submission" date="2020-02" db="EMBL/GenBank/DDBJ databases">
        <authorList>
            <person name="Ma Q."/>
            <person name="Huang Y."/>
            <person name="Song X."/>
            <person name="Pei D."/>
        </authorList>
    </citation>
    <scope>NUCLEOTIDE SEQUENCE [LARGE SCALE GENOMIC DNA]</scope>
    <source>
        <strain evidence="1">Sxm20200214</strain>
        <tissue evidence="1">Leaf</tissue>
    </source>
</reference>
<protein>
    <submittedName>
        <fullName evidence="1">Uncharacterized protein</fullName>
    </submittedName>
</protein>
<gene>
    <name evidence="1" type="ORF">Bca52824_083497</name>
</gene>
<evidence type="ECO:0000313" key="2">
    <source>
        <dbReference type="Proteomes" id="UP000886595"/>
    </source>
</evidence>
<organism evidence="1 2">
    <name type="scientific">Brassica carinata</name>
    <name type="common">Ethiopian mustard</name>
    <name type="synonym">Abyssinian cabbage</name>
    <dbReference type="NCBI Taxonomy" id="52824"/>
    <lineage>
        <taxon>Eukaryota</taxon>
        <taxon>Viridiplantae</taxon>
        <taxon>Streptophyta</taxon>
        <taxon>Embryophyta</taxon>
        <taxon>Tracheophyta</taxon>
        <taxon>Spermatophyta</taxon>
        <taxon>Magnoliopsida</taxon>
        <taxon>eudicotyledons</taxon>
        <taxon>Gunneridae</taxon>
        <taxon>Pentapetalae</taxon>
        <taxon>rosids</taxon>
        <taxon>malvids</taxon>
        <taxon>Brassicales</taxon>
        <taxon>Brassicaceae</taxon>
        <taxon>Brassiceae</taxon>
        <taxon>Brassica</taxon>
    </lineage>
</organism>
<accession>A0A8X7PKA6</accession>
<evidence type="ECO:0000313" key="1">
    <source>
        <dbReference type="EMBL" id="KAG2253361.1"/>
    </source>
</evidence>
<dbReference type="AlphaFoldDB" id="A0A8X7PKA6"/>